<organism evidence="2 3">
    <name type="scientific">Pleurodeles waltl</name>
    <name type="common">Iberian ribbed newt</name>
    <dbReference type="NCBI Taxonomy" id="8319"/>
    <lineage>
        <taxon>Eukaryota</taxon>
        <taxon>Metazoa</taxon>
        <taxon>Chordata</taxon>
        <taxon>Craniata</taxon>
        <taxon>Vertebrata</taxon>
        <taxon>Euteleostomi</taxon>
        <taxon>Amphibia</taxon>
        <taxon>Batrachia</taxon>
        <taxon>Caudata</taxon>
        <taxon>Salamandroidea</taxon>
        <taxon>Salamandridae</taxon>
        <taxon>Pleurodelinae</taxon>
        <taxon>Pleurodeles</taxon>
    </lineage>
</organism>
<comment type="caution">
    <text evidence="2">The sequence shown here is derived from an EMBL/GenBank/DDBJ whole genome shotgun (WGS) entry which is preliminary data.</text>
</comment>
<dbReference type="Proteomes" id="UP001066276">
    <property type="component" value="Chromosome 9"/>
</dbReference>
<evidence type="ECO:0000313" key="3">
    <source>
        <dbReference type="Proteomes" id="UP001066276"/>
    </source>
</evidence>
<dbReference type="AlphaFoldDB" id="A0AAV7MIX2"/>
<evidence type="ECO:0000313" key="2">
    <source>
        <dbReference type="EMBL" id="KAJ1103297.1"/>
    </source>
</evidence>
<protein>
    <submittedName>
        <fullName evidence="2">Uncharacterized protein</fullName>
    </submittedName>
</protein>
<feature type="region of interest" description="Disordered" evidence="1">
    <location>
        <begin position="41"/>
        <end position="70"/>
    </location>
</feature>
<evidence type="ECO:0000256" key="1">
    <source>
        <dbReference type="SAM" id="MobiDB-lite"/>
    </source>
</evidence>
<accession>A0AAV7MIX2</accession>
<reference evidence="2" key="1">
    <citation type="journal article" date="2022" name="bioRxiv">
        <title>Sequencing and chromosome-scale assembly of the giantPleurodeles waltlgenome.</title>
        <authorList>
            <person name="Brown T."/>
            <person name="Elewa A."/>
            <person name="Iarovenko S."/>
            <person name="Subramanian E."/>
            <person name="Araus A.J."/>
            <person name="Petzold A."/>
            <person name="Susuki M."/>
            <person name="Suzuki K.-i.T."/>
            <person name="Hayashi T."/>
            <person name="Toyoda A."/>
            <person name="Oliveira C."/>
            <person name="Osipova E."/>
            <person name="Leigh N.D."/>
            <person name="Simon A."/>
            <person name="Yun M.H."/>
        </authorList>
    </citation>
    <scope>NUCLEOTIDE SEQUENCE</scope>
    <source>
        <strain evidence="2">20211129_DDA</strain>
        <tissue evidence="2">Liver</tissue>
    </source>
</reference>
<gene>
    <name evidence="2" type="ORF">NDU88_000724</name>
</gene>
<proteinExistence type="predicted"/>
<sequence length="70" mass="7934">MTLVRQLSQSPKVASLPLRPPWVGWNETMSMNGVRKTNLAKINTDKTKEKKKKKKSARGARAMSWDYTAS</sequence>
<dbReference type="EMBL" id="JANPWB010000013">
    <property type="protein sequence ID" value="KAJ1103297.1"/>
    <property type="molecule type" value="Genomic_DNA"/>
</dbReference>
<name>A0AAV7MIX2_PLEWA</name>
<feature type="compositionally biased region" description="Basic residues" evidence="1">
    <location>
        <begin position="49"/>
        <end position="58"/>
    </location>
</feature>
<keyword evidence="3" id="KW-1185">Reference proteome</keyword>